<protein>
    <recommendedName>
        <fullName evidence="3">Retrotransposon gag domain-containing protein</fullName>
    </recommendedName>
</protein>
<dbReference type="Proteomes" id="UP000006038">
    <property type="component" value="Chromosome 10"/>
</dbReference>
<dbReference type="Gramene" id="OB10G10020.1">
    <property type="protein sequence ID" value="OB10G10020.1"/>
    <property type="gene ID" value="OB10G10020"/>
</dbReference>
<organism evidence="1">
    <name type="scientific">Oryza brachyantha</name>
    <name type="common">malo sina</name>
    <dbReference type="NCBI Taxonomy" id="4533"/>
    <lineage>
        <taxon>Eukaryota</taxon>
        <taxon>Viridiplantae</taxon>
        <taxon>Streptophyta</taxon>
        <taxon>Embryophyta</taxon>
        <taxon>Tracheophyta</taxon>
        <taxon>Spermatophyta</taxon>
        <taxon>Magnoliopsida</taxon>
        <taxon>Liliopsida</taxon>
        <taxon>Poales</taxon>
        <taxon>Poaceae</taxon>
        <taxon>BOP clade</taxon>
        <taxon>Oryzoideae</taxon>
        <taxon>Oryzeae</taxon>
        <taxon>Oryzinae</taxon>
        <taxon>Oryza</taxon>
    </lineage>
</organism>
<name>J3N0F4_ORYBR</name>
<evidence type="ECO:0000313" key="2">
    <source>
        <dbReference type="Proteomes" id="UP000006038"/>
    </source>
</evidence>
<sequence length="257" mass="28382">MGTKVHGAGTAETKLSKSFAMTVPCTGTRPMCWIVLEHGESVQPLQCIKSIRIAALSDMSTGTWHTLGLTLKTQKMNMDGGNESVMAELRWTAGWEDIQVDHPGGSDELLCKLMRAASPLLPPKIEVEGSVEVEPMHTDVSQLGSSETAPICLEDDSTEEDPEPRIYYGTDAETKSTFQLLQVLANNQGGRSNSAYGEFMRAKPPTFAGYEEPMKAEDWLRAIEKKLALVRAHEKDKVIFTTNQPEGTATDWWDTYK</sequence>
<proteinExistence type="predicted"/>
<reference evidence="1" key="2">
    <citation type="submission" date="2013-04" db="UniProtKB">
        <authorList>
            <consortium name="EnsemblPlants"/>
        </authorList>
    </citation>
    <scope>IDENTIFICATION</scope>
</reference>
<reference evidence="1" key="1">
    <citation type="journal article" date="2013" name="Nat. Commun.">
        <title>Whole-genome sequencing of Oryza brachyantha reveals mechanisms underlying Oryza genome evolution.</title>
        <authorList>
            <person name="Chen J."/>
            <person name="Huang Q."/>
            <person name="Gao D."/>
            <person name="Wang J."/>
            <person name="Lang Y."/>
            <person name="Liu T."/>
            <person name="Li B."/>
            <person name="Bai Z."/>
            <person name="Luis Goicoechea J."/>
            <person name="Liang C."/>
            <person name="Chen C."/>
            <person name="Zhang W."/>
            <person name="Sun S."/>
            <person name="Liao Y."/>
            <person name="Zhang X."/>
            <person name="Yang L."/>
            <person name="Song C."/>
            <person name="Wang M."/>
            <person name="Shi J."/>
            <person name="Liu G."/>
            <person name="Liu J."/>
            <person name="Zhou H."/>
            <person name="Zhou W."/>
            <person name="Yu Q."/>
            <person name="An N."/>
            <person name="Chen Y."/>
            <person name="Cai Q."/>
            <person name="Wang B."/>
            <person name="Liu B."/>
            <person name="Min J."/>
            <person name="Huang Y."/>
            <person name="Wu H."/>
            <person name="Li Z."/>
            <person name="Zhang Y."/>
            <person name="Yin Y."/>
            <person name="Song W."/>
            <person name="Jiang J."/>
            <person name="Jackson S.A."/>
            <person name="Wing R.A."/>
            <person name="Wang J."/>
            <person name="Chen M."/>
        </authorList>
    </citation>
    <scope>NUCLEOTIDE SEQUENCE [LARGE SCALE GENOMIC DNA]</scope>
    <source>
        <strain evidence="1">cv. IRGC 101232</strain>
    </source>
</reference>
<accession>J3N0F4</accession>
<dbReference type="AlphaFoldDB" id="J3N0F4"/>
<evidence type="ECO:0000313" key="1">
    <source>
        <dbReference type="EnsemblPlants" id="OB10G10020.1"/>
    </source>
</evidence>
<evidence type="ECO:0008006" key="3">
    <source>
        <dbReference type="Google" id="ProtNLM"/>
    </source>
</evidence>
<dbReference type="HOGENOM" id="CLU_1083267_0_0_1"/>
<dbReference type="EnsemblPlants" id="OB10G10020.1">
    <property type="protein sequence ID" value="OB10G10020.1"/>
    <property type="gene ID" value="OB10G10020"/>
</dbReference>
<keyword evidence="2" id="KW-1185">Reference proteome</keyword>